<evidence type="ECO:0000256" key="4">
    <source>
        <dbReference type="ARBA" id="ARBA00022748"/>
    </source>
</evidence>
<gene>
    <name evidence="9" type="ORF">HEQ75_03165</name>
</gene>
<evidence type="ECO:0000256" key="7">
    <source>
        <dbReference type="SAM" id="Phobius"/>
    </source>
</evidence>
<evidence type="ECO:0000313" key="10">
    <source>
        <dbReference type="Proteomes" id="UP000787635"/>
    </source>
</evidence>
<dbReference type="Pfam" id="PF02683">
    <property type="entry name" value="DsbD_TM"/>
    <property type="match status" value="1"/>
</dbReference>
<evidence type="ECO:0000313" key="9">
    <source>
        <dbReference type="EMBL" id="NKC29848.1"/>
    </source>
</evidence>
<name>A0ABX1DZC7_9PROT</name>
<feature type="transmembrane region" description="Helical" evidence="7">
    <location>
        <begin position="73"/>
        <end position="93"/>
    </location>
</feature>
<evidence type="ECO:0000256" key="1">
    <source>
        <dbReference type="ARBA" id="ARBA00004141"/>
    </source>
</evidence>
<organism evidence="9 10">
    <name type="scientific">Falsiroseomonas selenitidurans</name>
    <dbReference type="NCBI Taxonomy" id="2716335"/>
    <lineage>
        <taxon>Bacteria</taxon>
        <taxon>Pseudomonadati</taxon>
        <taxon>Pseudomonadota</taxon>
        <taxon>Alphaproteobacteria</taxon>
        <taxon>Acetobacterales</taxon>
        <taxon>Roseomonadaceae</taxon>
        <taxon>Falsiroseomonas</taxon>
    </lineage>
</organism>
<dbReference type="EMBL" id="JAAVNE010000003">
    <property type="protein sequence ID" value="NKC29848.1"/>
    <property type="molecule type" value="Genomic_DNA"/>
</dbReference>
<dbReference type="PANTHER" id="PTHR31272:SF9">
    <property type="entry name" value="BLL1027 PROTEIN"/>
    <property type="match status" value="1"/>
</dbReference>
<keyword evidence="10" id="KW-1185">Reference proteome</keyword>
<dbReference type="RefSeq" id="WP_168027475.1">
    <property type="nucleotide sequence ID" value="NZ_JAAVNE010000003.1"/>
</dbReference>
<keyword evidence="6 7" id="KW-0472">Membrane</keyword>
<comment type="similarity">
    <text evidence="2">Belongs to the DsbD family.</text>
</comment>
<feature type="transmembrane region" description="Helical" evidence="7">
    <location>
        <begin position="158"/>
        <end position="178"/>
    </location>
</feature>
<sequence length="238" mass="23206">MVSLLLAGLAGILASLSPCVLPILPIVLAAAGSEHRWGPLALTAGLALSFAAAGMVLGLAGFALGLDAEVLRIGAALLMLLAGATLLVSSLAARMSAAAEHALQPVTAFAARMSAQGAGGQFALGAVLGLAWAPCTGPALGAAIGLSAQAGTAPQAAAIMLVFAIGAAIPLLVLGYAARSAVPALRRRLGAAGGAARPLMGGALALFGLLVLTGLDKRIEAVATAALPEAWAGLIVRF</sequence>
<dbReference type="PANTHER" id="PTHR31272">
    <property type="entry name" value="CYTOCHROME C-TYPE BIOGENESIS PROTEIN HI_1454-RELATED"/>
    <property type="match status" value="1"/>
</dbReference>
<comment type="subcellular location">
    <subcellularLocation>
        <location evidence="1">Membrane</location>
        <topology evidence="1">Multi-pass membrane protein</topology>
    </subcellularLocation>
</comment>
<proteinExistence type="inferred from homology"/>
<evidence type="ECO:0000259" key="8">
    <source>
        <dbReference type="Pfam" id="PF02683"/>
    </source>
</evidence>
<evidence type="ECO:0000256" key="2">
    <source>
        <dbReference type="ARBA" id="ARBA00006143"/>
    </source>
</evidence>
<reference evidence="9 10" key="1">
    <citation type="submission" date="2020-03" db="EMBL/GenBank/DDBJ databases">
        <title>Roseomonas selenitidurans sp. nov. isolated from urban soil.</title>
        <authorList>
            <person name="Liu H."/>
        </authorList>
    </citation>
    <scope>NUCLEOTIDE SEQUENCE [LARGE SCALE GENOMIC DNA]</scope>
    <source>
        <strain evidence="9 10">BU-1</strain>
    </source>
</reference>
<evidence type="ECO:0000256" key="5">
    <source>
        <dbReference type="ARBA" id="ARBA00022989"/>
    </source>
</evidence>
<accession>A0ABX1DZC7</accession>
<dbReference type="InterPro" id="IPR003834">
    <property type="entry name" value="Cyt_c_assmbl_TM_dom"/>
</dbReference>
<feature type="transmembrane region" description="Helical" evidence="7">
    <location>
        <begin position="198"/>
        <end position="215"/>
    </location>
</feature>
<feature type="domain" description="Cytochrome C biogenesis protein transmembrane" evidence="8">
    <location>
        <begin position="8"/>
        <end position="183"/>
    </location>
</feature>
<evidence type="ECO:0000256" key="6">
    <source>
        <dbReference type="ARBA" id="ARBA00023136"/>
    </source>
</evidence>
<keyword evidence="4" id="KW-0201">Cytochrome c-type biogenesis</keyword>
<keyword evidence="5 7" id="KW-1133">Transmembrane helix</keyword>
<evidence type="ECO:0000256" key="3">
    <source>
        <dbReference type="ARBA" id="ARBA00022692"/>
    </source>
</evidence>
<feature type="transmembrane region" description="Helical" evidence="7">
    <location>
        <begin position="41"/>
        <end position="66"/>
    </location>
</feature>
<keyword evidence="3 7" id="KW-0812">Transmembrane</keyword>
<protein>
    <submittedName>
        <fullName evidence="9">Cytochrome c biogenesis protein CcdA</fullName>
    </submittedName>
</protein>
<dbReference type="InterPro" id="IPR051790">
    <property type="entry name" value="Cytochrome_c-biogenesis_DsbD"/>
</dbReference>
<dbReference type="Proteomes" id="UP000787635">
    <property type="component" value="Unassembled WGS sequence"/>
</dbReference>
<feature type="transmembrane region" description="Helical" evidence="7">
    <location>
        <begin position="122"/>
        <end position="146"/>
    </location>
</feature>
<comment type="caution">
    <text evidence="9">The sequence shown here is derived from an EMBL/GenBank/DDBJ whole genome shotgun (WGS) entry which is preliminary data.</text>
</comment>